<evidence type="ECO:0000313" key="2">
    <source>
        <dbReference type="Proteomes" id="UP001527882"/>
    </source>
</evidence>
<dbReference type="Proteomes" id="UP001527882">
    <property type="component" value="Unassembled WGS sequence"/>
</dbReference>
<organism evidence="1 2">
    <name type="scientific">Paenibacillus gyeongsangnamensis</name>
    <dbReference type="NCBI Taxonomy" id="3388067"/>
    <lineage>
        <taxon>Bacteria</taxon>
        <taxon>Bacillati</taxon>
        <taxon>Bacillota</taxon>
        <taxon>Bacilli</taxon>
        <taxon>Bacillales</taxon>
        <taxon>Paenibacillaceae</taxon>
        <taxon>Paenibacillus</taxon>
    </lineage>
</organism>
<name>A0ABT4QII7_9BACL</name>
<reference evidence="1 2" key="1">
    <citation type="submission" date="2022-12" db="EMBL/GenBank/DDBJ databases">
        <title>Draft genome sequence of Paenibacillus sp. dW9.</title>
        <authorList>
            <person name="Choi E.-W."/>
            <person name="Kim D.-U."/>
        </authorList>
    </citation>
    <scope>NUCLEOTIDE SEQUENCE [LARGE SCALE GENOMIC DNA]</scope>
    <source>
        <strain evidence="2">dW9</strain>
    </source>
</reference>
<gene>
    <name evidence="1" type="ORF">O9H85_30815</name>
</gene>
<accession>A0ABT4QII7</accession>
<proteinExistence type="predicted"/>
<evidence type="ECO:0000313" key="1">
    <source>
        <dbReference type="EMBL" id="MCZ8516694.1"/>
    </source>
</evidence>
<sequence>MPAFHPENPINTTVTPVISMEPRLRTVRIADHAPSRVITIRSDRYLSHAARSLIQKLQKQVSRH</sequence>
<protein>
    <submittedName>
        <fullName evidence="1">Uncharacterized protein</fullName>
    </submittedName>
</protein>
<comment type="caution">
    <text evidence="1">The sequence shown here is derived from an EMBL/GenBank/DDBJ whole genome shotgun (WGS) entry which is preliminary data.</text>
</comment>
<dbReference type="EMBL" id="JAQAGZ010000026">
    <property type="protein sequence ID" value="MCZ8516694.1"/>
    <property type="molecule type" value="Genomic_DNA"/>
</dbReference>
<keyword evidence="2" id="KW-1185">Reference proteome</keyword>
<dbReference type="RefSeq" id="WP_269885228.1">
    <property type="nucleotide sequence ID" value="NZ_JAQAGZ010000026.1"/>
</dbReference>